<evidence type="ECO:0000313" key="2">
    <source>
        <dbReference type="EMBL" id="KAF0286887.1"/>
    </source>
</evidence>
<evidence type="ECO:0000259" key="1">
    <source>
        <dbReference type="PROSITE" id="PS50041"/>
    </source>
</evidence>
<dbReference type="Gene3D" id="3.10.100.10">
    <property type="entry name" value="Mannose-Binding Protein A, subunit A"/>
    <property type="match status" value="1"/>
</dbReference>
<dbReference type="InterPro" id="IPR050111">
    <property type="entry name" value="C-type_lectin/snaclec_domain"/>
</dbReference>
<dbReference type="InterPro" id="IPR016187">
    <property type="entry name" value="CTDL_fold"/>
</dbReference>
<dbReference type="Proteomes" id="UP000440578">
    <property type="component" value="Unassembled WGS sequence"/>
</dbReference>
<keyword evidence="3" id="KW-1185">Reference proteome</keyword>
<dbReference type="EMBL" id="VIIS01002223">
    <property type="protein sequence ID" value="KAF0286887.1"/>
    <property type="molecule type" value="Genomic_DNA"/>
</dbReference>
<dbReference type="PANTHER" id="PTHR22803">
    <property type="entry name" value="MANNOSE, PHOSPHOLIPASE, LECTIN RECEPTOR RELATED"/>
    <property type="match status" value="1"/>
</dbReference>
<comment type="caution">
    <text evidence="2">The sequence shown here is derived from an EMBL/GenBank/DDBJ whole genome shotgun (WGS) entry which is preliminary data.</text>
</comment>
<dbReference type="PROSITE" id="PS50041">
    <property type="entry name" value="C_TYPE_LECTIN_2"/>
    <property type="match status" value="1"/>
</dbReference>
<accession>A0A6A4UT69</accession>
<dbReference type="InterPro" id="IPR001304">
    <property type="entry name" value="C-type_lectin-like"/>
</dbReference>
<gene>
    <name evidence="2" type="ORF">FJT64_014651</name>
</gene>
<dbReference type="InterPro" id="IPR016186">
    <property type="entry name" value="C-type_lectin-like/link_sf"/>
</dbReference>
<sequence length="232" mass="26001">MACRGLHHAATPFRPLKELENRLAARLVRTAGVSFRLARVGCICRRPWDCAGTRGARCGTARRLSLRRRSPVRPSHAALCHVPARDGGAGGTRPGRRHCYLLPRADRVTMSWSRAAYLGRRVGAALQPRRFVHLLTITSAAEGRRVRDWLPPAAQLVWLGLRGRGIDSWRWQSGEPLNYTAWARRGLLQEPNGRNETDNCATWANFAAAGYGWADIACNGRYHAYPAFEFEY</sequence>
<name>A0A6A4UT69_AMPAM</name>
<dbReference type="Pfam" id="PF00059">
    <property type="entry name" value="Lectin_C"/>
    <property type="match status" value="1"/>
</dbReference>
<dbReference type="AlphaFoldDB" id="A0A6A4UT69"/>
<organism evidence="2 3">
    <name type="scientific">Amphibalanus amphitrite</name>
    <name type="common">Striped barnacle</name>
    <name type="synonym">Balanus amphitrite</name>
    <dbReference type="NCBI Taxonomy" id="1232801"/>
    <lineage>
        <taxon>Eukaryota</taxon>
        <taxon>Metazoa</taxon>
        <taxon>Ecdysozoa</taxon>
        <taxon>Arthropoda</taxon>
        <taxon>Crustacea</taxon>
        <taxon>Multicrustacea</taxon>
        <taxon>Cirripedia</taxon>
        <taxon>Thoracica</taxon>
        <taxon>Thoracicalcarea</taxon>
        <taxon>Balanomorpha</taxon>
        <taxon>Balanoidea</taxon>
        <taxon>Balanidae</taxon>
        <taxon>Amphibalaninae</taxon>
        <taxon>Amphibalanus</taxon>
    </lineage>
</organism>
<dbReference type="CDD" id="cd00037">
    <property type="entry name" value="CLECT"/>
    <property type="match status" value="1"/>
</dbReference>
<protein>
    <recommendedName>
        <fullName evidence="1">C-type lectin domain-containing protein</fullName>
    </recommendedName>
</protein>
<proteinExistence type="predicted"/>
<dbReference type="SUPFAM" id="SSF56436">
    <property type="entry name" value="C-type lectin-like"/>
    <property type="match status" value="1"/>
</dbReference>
<feature type="domain" description="C-type lectin" evidence="1">
    <location>
        <begin position="95"/>
        <end position="219"/>
    </location>
</feature>
<reference evidence="2 3" key="1">
    <citation type="submission" date="2019-07" db="EMBL/GenBank/DDBJ databases">
        <title>Draft genome assembly of a fouling barnacle, Amphibalanus amphitrite (Darwin, 1854): The first reference genome for Thecostraca.</title>
        <authorList>
            <person name="Kim W."/>
        </authorList>
    </citation>
    <scope>NUCLEOTIDE SEQUENCE [LARGE SCALE GENOMIC DNA]</scope>
    <source>
        <strain evidence="2">SNU_AA5</strain>
        <tissue evidence="2">Soma without cirri and trophi</tissue>
    </source>
</reference>
<evidence type="ECO:0000313" key="3">
    <source>
        <dbReference type="Proteomes" id="UP000440578"/>
    </source>
</evidence>